<comment type="caution">
    <text evidence="2">The sequence shown here is derived from an EMBL/GenBank/DDBJ whole genome shotgun (WGS) entry which is preliminary data.</text>
</comment>
<sequence length="155" mass="17119">MKLRKLVLIGALALGGLTAVGTLDAKPAAAAEKVQATSTNWGAPSSTFDLNQVALDFPAFLSDDVKPAYKTGDYFTVKMGWYNGADGNPMKIYRIMDDYSLVRYQTIYPFPAHNGTINEAVWNTTITSAYEPGRYVAVVKLADNFYKSQWFTINK</sequence>
<accession>A0A9W7UWD9</accession>
<dbReference type="RefSeq" id="WP_151521665.1">
    <property type="nucleotide sequence ID" value="NZ_WBPL01000039.1"/>
</dbReference>
<evidence type="ECO:0000313" key="2">
    <source>
        <dbReference type="EMBL" id="KAB2394903.1"/>
    </source>
</evidence>
<keyword evidence="1" id="KW-0732">Signal</keyword>
<evidence type="ECO:0000256" key="1">
    <source>
        <dbReference type="SAM" id="SignalP"/>
    </source>
</evidence>
<gene>
    <name evidence="2" type="ORF">F8172_15740</name>
</gene>
<dbReference type="Proteomes" id="UP000475765">
    <property type="component" value="Unassembled WGS sequence"/>
</dbReference>
<proteinExistence type="predicted"/>
<feature type="chain" id="PRO_5040922576" evidence="1">
    <location>
        <begin position="26"/>
        <end position="155"/>
    </location>
</feature>
<dbReference type="Gene3D" id="2.60.40.3720">
    <property type="match status" value="1"/>
</dbReference>
<dbReference type="AlphaFoldDB" id="A0A9W7UWD9"/>
<evidence type="ECO:0000313" key="3">
    <source>
        <dbReference type="Proteomes" id="UP000475765"/>
    </source>
</evidence>
<name>A0A9W7UWD9_BACCE</name>
<dbReference type="Pfam" id="PF16723">
    <property type="entry name" value="DUF5065"/>
    <property type="match status" value="1"/>
</dbReference>
<organism evidence="2 3">
    <name type="scientific">Bacillus cereus</name>
    <dbReference type="NCBI Taxonomy" id="1396"/>
    <lineage>
        <taxon>Bacteria</taxon>
        <taxon>Bacillati</taxon>
        <taxon>Bacillota</taxon>
        <taxon>Bacilli</taxon>
        <taxon>Bacillales</taxon>
        <taxon>Bacillaceae</taxon>
        <taxon>Bacillus</taxon>
        <taxon>Bacillus cereus group</taxon>
    </lineage>
</organism>
<feature type="signal peptide" evidence="1">
    <location>
        <begin position="1"/>
        <end position="25"/>
    </location>
</feature>
<reference evidence="2 3" key="1">
    <citation type="submission" date="2019-10" db="EMBL/GenBank/DDBJ databases">
        <title>Bacillus from the desert of Cuatro Cinegas, Coahuila.</title>
        <authorList>
            <person name="Olmedo-Alvarez G."/>
            <person name="Saldana S."/>
            <person name="Barcelo D."/>
        </authorList>
    </citation>
    <scope>NUCLEOTIDE SEQUENCE [LARGE SCALE GENOMIC DNA]</scope>
    <source>
        <strain evidence="2 3">CH417_13T</strain>
    </source>
</reference>
<dbReference type="EMBL" id="WBPP01000020">
    <property type="protein sequence ID" value="KAB2394903.1"/>
    <property type="molecule type" value="Genomic_DNA"/>
</dbReference>
<protein>
    <submittedName>
        <fullName evidence="2">DUF5065 family protein</fullName>
    </submittedName>
</protein>
<dbReference type="InterPro" id="IPR031998">
    <property type="entry name" value="DUF5065"/>
</dbReference>